<evidence type="ECO:0000313" key="3">
    <source>
        <dbReference type="WBParaSite" id="GPUH_0001843001-mRNA-1"/>
    </source>
</evidence>
<proteinExistence type="predicted"/>
<organism evidence="3">
    <name type="scientific">Gongylonema pulchrum</name>
    <dbReference type="NCBI Taxonomy" id="637853"/>
    <lineage>
        <taxon>Eukaryota</taxon>
        <taxon>Metazoa</taxon>
        <taxon>Ecdysozoa</taxon>
        <taxon>Nematoda</taxon>
        <taxon>Chromadorea</taxon>
        <taxon>Rhabditida</taxon>
        <taxon>Spirurina</taxon>
        <taxon>Spiruromorpha</taxon>
        <taxon>Spiruroidea</taxon>
        <taxon>Gongylonematidae</taxon>
        <taxon>Gongylonema</taxon>
    </lineage>
</organism>
<accession>A0A183EBR4</accession>
<dbReference type="EMBL" id="UYRT01086707">
    <property type="protein sequence ID" value="VDN31668.1"/>
    <property type="molecule type" value="Genomic_DNA"/>
</dbReference>
<name>A0A183EBR4_9BILA</name>
<dbReference type="AlphaFoldDB" id="A0A183EBR4"/>
<protein>
    <submittedName>
        <fullName evidence="1 3">Uncharacterized protein</fullName>
    </submittedName>
</protein>
<sequence length="178" mass="19826">MPMAKYQAQYRALSAQFGAERSIFYNDAHLAGAYAGTSQQQQHGIVTDPESGGLIMNIKSENGSWESDKNDDDTRVLESSTSQIHAQANINEETGQPPVLGASTTEEVLRPAEANEGSRPALKLKIHLNSISMLNRKNRLLAERFGAEELRRSEERRISLEMYVYETLLNVLYPVVAD</sequence>
<gene>
    <name evidence="1" type="ORF">GPUH_LOCUS18405</name>
</gene>
<keyword evidence="2" id="KW-1185">Reference proteome</keyword>
<reference evidence="1 2" key="2">
    <citation type="submission" date="2018-11" db="EMBL/GenBank/DDBJ databases">
        <authorList>
            <consortium name="Pathogen Informatics"/>
        </authorList>
    </citation>
    <scope>NUCLEOTIDE SEQUENCE [LARGE SCALE GENOMIC DNA]</scope>
</reference>
<dbReference type="WBParaSite" id="GPUH_0001843001-mRNA-1">
    <property type="protein sequence ID" value="GPUH_0001843001-mRNA-1"/>
    <property type="gene ID" value="GPUH_0001843001"/>
</dbReference>
<reference evidence="3" key="1">
    <citation type="submission" date="2016-06" db="UniProtKB">
        <authorList>
            <consortium name="WormBaseParasite"/>
        </authorList>
    </citation>
    <scope>IDENTIFICATION</scope>
</reference>
<dbReference type="Proteomes" id="UP000271098">
    <property type="component" value="Unassembled WGS sequence"/>
</dbReference>
<evidence type="ECO:0000313" key="2">
    <source>
        <dbReference type="Proteomes" id="UP000271098"/>
    </source>
</evidence>
<evidence type="ECO:0000313" key="1">
    <source>
        <dbReference type="EMBL" id="VDN31668.1"/>
    </source>
</evidence>